<evidence type="ECO:0000256" key="6">
    <source>
        <dbReference type="ARBA" id="ARBA00022801"/>
    </source>
</evidence>
<dbReference type="InterPro" id="IPR006104">
    <property type="entry name" value="Glyco_hydro_2_N"/>
</dbReference>
<dbReference type="PROSITE" id="PS00719">
    <property type="entry name" value="GLYCOSYL_HYDROL_F2_1"/>
    <property type="match status" value="1"/>
</dbReference>
<evidence type="ECO:0000256" key="10">
    <source>
        <dbReference type="SAM" id="SignalP"/>
    </source>
</evidence>
<keyword evidence="6 9" id="KW-0378">Hydrolase</keyword>
<dbReference type="RefSeq" id="WP_077538591.1">
    <property type="nucleotide sequence ID" value="NZ_CP019633.1"/>
</dbReference>
<keyword evidence="7 9" id="KW-0326">Glycosidase</keyword>
<dbReference type="FunFam" id="2.60.40.10:FF:000680">
    <property type="entry name" value="Beta-galactosidase"/>
    <property type="match status" value="1"/>
</dbReference>
<name>A0A1Q2HME0_9BACT</name>
<accession>A0A1Q2HME0</accession>
<keyword evidence="13" id="KW-1185">Reference proteome</keyword>
<dbReference type="InterPro" id="IPR014718">
    <property type="entry name" value="GH-type_carb-bd"/>
</dbReference>
<dbReference type="PANTHER" id="PTHR46323:SF2">
    <property type="entry name" value="BETA-GALACTOSIDASE"/>
    <property type="match status" value="1"/>
</dbReference>
<evidence type="ECO:0000256" key="8">
    <source>
        <dbReference type="ARBA" id="ARBA00032230"/>
    </source>
</evidence>
<dbReference type="SUPFAM" id="SSF49785">
    <property type="entry name" value="Galactose-binding domain-like"/>
    <property type="match status" value="1"/>
</dbReference>
<dbReference type="InterPro" id="IPR013783">
    <property type="entry name" value="Ig-like_fold"/>
</dbReference>
<evidence type="ECO:0000256" key="3">
    <source>
        <dbReference type="ARBA" id="ARBA00007401"/>
    </source>
</evidence>
<evidence type="ECO:0000256" key="1">
    <source>
        <dbReference type="ARBA" id="ARBA00001412"/>
    </source>
</evidence>
<dbReference type="GO" id="GO:0009341">
    <property type="term" value="C:beta-galactosidase complex"/>
    <property type="evidence" value="ECO:0007669"/>
    <property type="project" value="InterPro"/>
</dbReference>
<comment type="catalytic activity">
    <reaction evidence="1 9">
        <text>Hydrolysis of terminal non-reducing beta-D-galactose residues in beta-D-galactosides.</text>
        <dbReference type="EC" id="3.2.1.23"/>
    </reaction>
</comment>
<dbReference type="InterPro" id="IPR008979">
    <property type="entry name" value="Galactose-bd-like_sf"/>
</dbReference>
<dbReference type="STRING" id="1940790.L21SP3_00152"/>
<dbReference type="Pfam" id="PF02929">
    <property type="entry name" value="Bgal_small_N"/>
    <property type="match status" value="1"/>
</dbReference>
<evidence type="ECO:0000313" key="12">
    <source>
        <dbReference type="EMBL" id="AQQ08376.1"/>
    </source>
</evidence>
<dbReference type="AlphaFoldDB" id="A0A1Q2HME0"/>
<dbReference type="EC" id="3.2.1.23" evidence="4 9"/>
<dbReference type="Gene3D" id="2.60.120.260">
    <property type="entry name" value="Galactose-binding domain-like"/>
    <property type="match status" value="1"/>
</dbReference>
<dbReference type="Pfam" id="PF16353">
    <property type="entry name" value="LacZ_4"/>
    <property type="match status" value="1"/>
</dbReference>
<dbReference type="SUPFAM" id="SSF74650">
    <property type="entry name" value="Galactose mutarotase-like"/>
    <property type="match status" value="1"/>
</dbReference>
<dbReference type="GO" id="GO:0004565">
    <property type="term" value="F:beta-galactosidase activity"/>
    <property type="evidence" value="ECO:0007669"/>
    <property type="project" value="UniProtKB-EC"/>
</dbReference>
<dbReference type="InterPro" id="IPR017853">
    <property type="entry name" value="GH"/>
</dbReference>
<proteinExistence type="inferred from homology"/>
<dbReference type="InterPro" id="IPR023230">
    <property type="entry name" value="Glyco_hydro_2_CS"/>
</dbReference>
<dbReference type="Pfam" id="PF02836">
    <property type="entry name" value="Glyco_hydro_2_C"/>
    <property type="match status" value="1"/>
</dbReference>
<evidence type="ECO:0000256" key="9">
    <source>
        <dbReference type="RuleBase" id="RU361154"/>
    </source>
</evidence>
<organism evidence="12 13">
    <name type="scientific">Sedimentisphaera cyanobacteriorum</name>
    <dbReference type="NCBI Taxonomy" id="1940790"/>
    <lineage>
        <taxon>Bacteria</taxon>
        <taxon>Pseudomonadati</taxon>
        <taxon>Planctomycetota</taxon>
        <taxon>Phycisphaerae</taxon>
        <taxon>Sedimentisphaerales</taxon>
        <taxon>Sedimentisphaeraceae</taxon>
        <taxon>Sedimentisphaera</taxon>
    </lineage>
</organism>
<dbReference type="InterPro" id="IPR004199">
    <property type="entry name" value="B-gal_small/dom_5"/>
</dbReference>
<protein>
    <recommendedName>
        <fullName evidence="5 9">Beta-galactosidase</fullName>
        <ecNumber evidence="4 9">3.2.1.23</ecNumber>
    </recommendedName>
    <alternativeName>
        <fullName evidence="8 9">Lactase</fullName>
    </alternativeName>
</protein>
<dbReference type="GO" id="GO:0030246">
    <property type="term" value="F:carbohydrate binding"/>
    <property type="evidence" value="ECO:0007669"/>
    <property type="project" value="InterPro"/>
</dbReference>
<dbReference type="PROSITE" id="PS00608">
    <property type="entry name" value="GLYCOSYL_HYDROL_F2_2"/>
    <property type="match status" value="1"/>
</dbReference>
<dbReference type="Gene3D" id="3.20.20.80">
    <property type="entry name" value="Glycosidases"/>
    <property type="match status" value="1"/>
</dbReference>
<comment type="cofactor">
    <cofactor evidence="2">
        <name>Na(+)</name>
        <dbReference type="ChEBI" id="CHEBI:29101"/>
    </cofactor>
</comment>
<dbReference type="EMBL" id="CP019633">
    <property type="protein sequence ID" value="AQQ08376.1"/>
    <property type="molecule type" value="Genomic_DNA"/>
</dbReference>
<dbReference type="InterPro" id="IPR006102">
    <property type="entry name" value="Ig-like_GH2"/>
</dbReference>
<reference evidence="13" key="1">
    <citation type="submission" date="2017-02" db="EMBL/GenBank/DDBJ databases">
        <title>Comparative genomics and description of representatives of a novel lineage of planctomycetes thriving in anoxic sediments.</title>
        <authorList>
            <person name="Spring S."/>
            <person name="Bunk B."/>
            <person name="Sproer C."/>
            <person name="Klenk H.-P."/>
        </authorList>
    </citation>
    <scope>NUCLEOTIDE SEQUENCE [LARGE SCALE GENOMIC DNA]</scope>
    <source>
        <strain evidence="13">L21-RPul-D3</strain>
    </source>
</reference>
<dbReference type="Gene3D" id="2.60.40.10">
    <property type="entry name" value="Immunoglobulins"/>
    <property type="match status" value="2"/>
</dbReference>
<dbReference type="InterPro" id="IPR023232">
    <property type="entry name" value="Glyco_hydro_2_AS"/>
</dbReference>
<evidence type="ECO:0000259" key="11">
    <source>
        <dbReference type="SMART" id="SM01038"/>
    </source>
</evidence>
<feature type="chain" id="PRO_5012433488" description="Beta-galactosidase" evidence="10">
    <location>
        <begin position="28"/>
        <end position="1060"/>
    </location>
</feature>
<dbReference type="Pfam" id="PF02837">
    <property type="entry name" value="Glyco_hydro_2_N"/>
    <property type="match status" value="1"/>
</dbReference>
<dbReference type="SUPFAM" id="SSF51445">
    <property type="entry name" value="(Trans)glycosidases"/>
    <property type="match status" value="1"/>
</dbReference>
<dbReference type="InterPro" id="IPR036156">
    <property type="entry name" value="Beta-gal/glucu_dom_sf"/>
</dbReference>
<dbReference type="FunFam" id="3.20.20.80:FF:000018">
    <property type="entry name" value="Beta-galactosidase"/>
    <property type="match status" value="1"/>
</dbReference>
<dbReference type="OrthoDB" id="9762066at2"/>
<dbReference type="SUPFAM" id="SSF49303">
    <property type="entry name" value="beta-Galactosidase/glucuronidase domain"/>
    <property type="match status" value="2"/>
</dbReference>
<sequence length="1060" mass="120806" precursor="true">MKIVFRDLCRIFFAAIFIFGSLTSVQADSPDWENPKVFDINKERPHATLMPYSNRTLALKGELEKSKFYHTLNGDWKFNWVPRPADRPEMFYKTDFDDSKWSLINVPGNWEMQGYGFPAYLNRFVYDWPFEVNPPYVNHNENPVGSYRRSFDIPQNWAGREVFVTFNGVSSAFYLWVNGEKVGFSQGSMTPAEFNITDLLKSGENTIAAEVYRWSDASYIEDADQWRMSGIFRDVYLSAMPKVHIRDFFVTAELDNDYRNAELKVNMDLVNYGKSISSPYTVKVDLIDAHGQNVSIDPNLKASVKGLEKSGGQTIDIHGFVENPEKWTAETPNLYTIVLTLLDGQGEVVEMLSHNFGFRSVEVKNKRFLVNGKPVYIKGVNLHAHDPYQGKTVPYSRMVEDIELMKQNNVNAVRTSHYPQSPEFYRLCDEYGLYVIDEACIESHGVGFDPEETLADKPLWKDAHVDRVMSMAHRDKNHPSIVMWSLGNEAGIGQNFSAAADKLRKLDKTRPLHYLPGYAKWQHPVTDIAAPMYPRINTLTKYAKGDPDRPLIMCEYSHAMGNSLGNFKDYWETIEKYDVLQGGFIWDWVDQGLVKTTEDGEEYWAYGGDFGEPNHAGTFCINGIVMPDRAPSPELPEVKKGYQEISVSAIDLKKGLLEITNKYFFKNLSFLNCQWQLLENGIVIKEEPLSLPAIAPQTSEQVTVPFGKIKPKPGVEYILTIQFKLSDGTKWAPKGHVLAWQQFELPFSKAAEKTDYSNTAALNLEEKDGRFLVSGKDFSAAVSKSTGELSSMKYKGREFIKNPLSPNFWRAMTDNDDSRGNGLGHWLSDWKNAASKRTVKSVKAKQSSDSIAVINVESELTVGRASYSTEYTFYGNGDVLITNEINPDPDKPPMMRLGMQMQIPDEFSNVQWYGRGPHETYQDRKSGAAVALYEMKTSELPFDYVRPQENGNRTDVRWAAFYNDNGLGFMAIAENLMNFSAWPYTQQQLANADHTAALPEQTDFYTVNLDYKQMGVGGDNSWSKRSRPHEKYRLKAKPYKYTIRLRPFVSENKSIYKIAE</sequence>
<dbReference type="PRINTS" id="PR00132">
    <property type="entry name" value="GLHYDRLASE2"/>
</dbReference>
<dbReference type="GO" id="GO:0005990">
    <property type="term" value="P:lactose catabolic process"/>
    <property type="evidence" value="ECO:0007669"/>
    <property type="project" value="TreeGrafter"/>
</dbReference>
<feature type="signal peptide" evidence="10">
    <location>
        <begin position="1"/>
        <end position="27"/>
    </location>
</feature>
<dbReference type="KEGG" id="pbu:L21SP3_00152"/>
<dbReference type="SMART" id="SM01038">
    <property type="entry name" value="Bgal_small_N"/>
    <property type="match status" value="1"/>
</dbReference>
<dbReference type="Proteomes" id="UP000188273">
    <property type="component" value="Chromosome"/>
</dbReference>
<dbReference type="InterPro" id="IPR006103">
    <property type="entry name" value="Glyco_hydro_2_cat"/>
</dbReference>
<dbReference type="Pfam" id="PF00703">
    <property type="entry name" value="Glyco_hydro_2"/>
    <property type="match status" value="1"/>
</dbReference>
<evidence type="ECO:0000313" key="13">
    <source>
        <dbReference type="Proteomes" id="UP000188273"/>
    </source>
</evidence>
<dbReference type="InterPro" id="IPR032312">
    <property type="entry name" value="LacZ_4"/>
</dbReference>
<evidence type="ECO:0000256" key="5">
    <source>
        <dbReference type="ARBA" id="ARBA00013303"/>
    </source>
</evidence>
<evidence type="ECO:0000256" key="2">
    <source>
        <dbReference type="ARBA" id="ARBA00001959"/>
    </source>
</evidence>
<evidence type="ECO:0000256" key="7">
    <source>
        <dbReference type="ARBA" id="ARBA00023295"/>
    </source>
</evidence>
<dbReference type="Gene3D" id="2.70.98.10">
    <property type="match status" value="1"/>
</dbReference>
<dbReference type="PANTHER" id="PTHR46323">
    <property type="entry name" value="BETA-GALACTOSIDASE"/>
    <property type="match status" value="1"/>
</dbReference>
<feature type="domain" description="Beta galactosidase small chain/" evidence="11">
    <location>
        <begin position="772"/>
        <end position="1046"/>
    </location>
</feature>
<evidence type="ECO:0000256" key="4">
    <source>
        <dbReference type="ARBA" id="ARBA00012756"/>
    </source>
</evidence>
<dbReference type="InterPro" id="IPR011013">
    <property type="entry name" value="Gal_mutarotase_sf_dom"/>
</dbReference>
<comment type="similarity">
    <text evidence="3 9">Belongs to the glycosyl hydrolase 2 family.</text>
</comment>
<keyword evidence="10" id="KW-0732">Signal</keyword>
<dbReference type="InterPro" id="IPR006101">
    <property type="entry name" value="Glyco_hydro_2"/>
</dbReference>
<dbReference type="InterPro" id="IPR050347">
    <property type="entry name" value="Bact_Beta-galactosidase"/>
</dbReference>
<gene>
    <name evidence="12" type="primary">lacZ_2</name>
    <name evidence="12" type="ORF">L21SP3_00152</name>
</gene>